<dbReference type="Gene3D" id="3.40.50.360">
    <property type="match status" value="1"/>
</dbReference>
<dbReference type="PANTHER" id="PTHR43278:SF4">
    <property type="entry name" value="NAD(P)H-DEPENDENT FMN-CONTAINING OXIDOREDUCTASE YWQN-RELATED"/>
    <property type="match status" value="1"/>
</dbReference>
<proteinExistence type="predicted"/>
<protein>
    <submittedName>
        <fullName evidence="4">Flavodoxin family protein</fullName>
    </submittedName>
</protein>
<dbReference type="GO" id="GO:0016491">
    <property type="term" value="F:oxidoreductase activity"/>
    <property type="evidence" value="ECO:0007669"/>
    <property type="project" value="InterPro"/>
</dbReference>
<dbReference type="PANTHER" id="PTHR43278">
    <property type="entry name" value="NAD(P)H-DEPENDENT FMN-CONTAINING OXIDOREDUCTASE YWQN-RELATED"/>
    <property type="match status" value="1"/>
</dbReference>
<dbReference type="Proteomes" id="UP000705867">
    <property type="component" value="Unassembled WGS sequence"/>
</dbReference>
<name>A0A953M1X3_9BACT</name>
<feature type="domain" description="NADPH-dependent FMN reductase-like" evidence="3">
    <location>
        <begin position="1"/>
        <end position="127"/>
    </location>
</feature>
<comment type="caution">
    <text evidence="4">The sequence shown here is derived from an EMBL/GenBank/DDBJ whole genome shotgun (WGS) entry which is preliminary data.</text>
</comment>
<dbReference type="EMBL" id="JAIOIV010000074">
    <property type="protein sequence ID" value="MBZ0156378.1"/>
    <property type="molecule type" value="Genomic_DNA"/>
</dbReference>
<keyword evidence="1" id="KW-0285">Flavoprotein</keyword>
<evidence type="ECO:0000313" key="5">
    <source>
        <dbReference type="Proteomes" id="UP000705867"/>
    </source>
</evidence>
<evidence type="ECO:0000259" key="3">
    <source>
        <dbReference type="Pfam" id="PF03358"/>
    </source>
</evidence>
<evidence type="ECO:0000313" key="4">
    <source>
        <dbReference type="EMBL" id="MBZ0156378.1"/>
    </source>
</evidence>
<keyword evidence="2" id="KW-0288">FMN</keyword>
<dbReference type="SUPFAM" id="SSF52218">
    <property type="entry name" value="Flavoproteins"/>
    <property type="match status" value="1"/>
</dbReference>
<accession>A0A953M1X3</accession>
<dbReference type="InterPro" id="IPR005025">
    <property type="entry name" value="FMN_Rdtase-like_dom"/>
</dbReference>
<dbReference type="AlphaFoldDB" id="A0A953M1X3"/>
<evidence type="ECO:0000256" key="2">
    <source>
        <dbReference type="ARBA" id="ARBA00022643"/>
    </source>
</evidence>
<reference evidence="4" key="1">
    <citation type="journal article" date="2021" name="bioRxiv">
        <title>Unraveling nitrogen, sulfur and carbon metabolic pathways and microbial community transcriptional responses to substrate deprivation and toxicity stresses in a bioreactor mimicking anoxic brackish coastal sediment conditions.</title>
        <authorList>
            <person name="Martins P.D."/>
            <person name="Echeveste M.J."/>
            <person name="Arshad A."/>
            <person name="Kurth J."/>
            <person name="Ouboter H."/>
            <person name="Jetten M.S.M."/>
            <person name="Welte C.U."/>
        </authorList>
    </citation>
    <scope>NUCLEOTIDE SEQUENCE</scope>
    <source>
        <strain evidence="4">MAG_39</strain>
    </source>
</reference>
<sequence>MKIAAFQGSPRVEGNSELLLREALRAIDEAGHEIQLFKLNLMKIRPCQDCGGCDQTGVCIIRDEMDEIYKTVREADRIVLASPIFFFGLSAQAKAMIDRCQAFWCEKYLLKRPLPDGPYGRKGLLILVGGMKKEVGIQCSEATARAFFRTVSVPDHETVGFLSVDAKGAILEHPTALRDAYEAGKRLIALP</sequence>
<dbReference type="Pfam" id="PF03358">
    <property type="entry name" value="FMN_red"/>
    <property type="match status" value="1"/>
</dbReference>
<gene>
    <name evidence="4" type="ORF">K8I29_09245</name>
</gene>
<evidence type="ECO:0000256" key="1">
    <source>
        <dbReference type="ARBA" id="ARBA00022630"/>
    </source>
</evidence>
<reference evidence="4" key="2">
    <citation type="submission" date="2021-08" db="EMBL/GenBank/DDBJ databases">
        <authorList>
            <person name="Dalcin Martins P."/>
        </authorList>
    </citation>
    <scope>NUCLEOTIDE SEQUENCE</scope>
    <source>
        <strain evidence="4">MAG_39</strain>
    </source>
</reference>
<organism evidence="4 5">
    <name type="scientific">Candidatus Nitrobium versatile</name>
    <dbReference type="NCBI Taxonomy" id="2884831"/>
    <lineage>
        <taxon>Bacteria</taxon>
        <taxon>Pseudomonadati</taxon>
        <taxon>Nitrospirota</taxon>
        <taxon>Nitrospiria</taxon>
        <taxon>Nitrospirales</taxon>
        <taxon>Nitrospiraceae</taxon>
        <taxon>Candidatus Nitrobium</taxon>
    </lineage>
</organism>
<dbReference type="InterPro" id="IPR051796">
    <property type="entry name" value="ISF_SsuE-like"/>
</dbReference>
<dbReference type="InterPro" id="IPR029039">
    <property type="entry name" value="Flavoprotein-like_sf"/>
</dbReference>